<dbReference type="Proteomes" id="UP001597024">
    <property type="component" value="Unassembled WGS sequence"/>
</dbReference>
<keyword evidence="2" id="KW-1133">Transmembrane helix</keyword>
<feature type="transmembrane region" description="Helical" evidence="2">
    <location>
        <begin position="135"/>
        <end position="154"/>
    </location>
</feature>
<feature type="compositionally biased region" description="Basic and acidic residues" evidence="1">
    <location>
        <begin position="204"/>
        <end position="217"/>
    </location>
</feature>
<feature type="region of interest" description="Disordered" evidence="1">
    <location>
        <begin position="190"/>
        <end position="262"/>
    </location>
</feature>
<evidence type="ECO:0000256" key="1">
    <source>
        <dbReference type="SAM" id="MobiDB-lite"/>
    </source>
</evidence>
<dbReference type="EMBL" id="JBHTHX010000004">
    <property type="protein sequence ID" value="MFD0883064.1"/>
    <property type="molecule type" value="Genomic_DNA"/>
</dbReference>
<keyword evidence="2" id="KW-0812">Transmembrane</keyword>
<comment type="caution">
    <text evidence="3">The sequence shown here is derived from an EMBL/GenBank/DDBJ whole genome shotgun (WGS) entry which is preliminary data.</text>
</comment>
<evidence type="ECO:0000313" key="4">
    <source>
        <dbReference type="Proteomes" id="UP001597024"/>
    </source>
</evidence>
<evidence type="ECO:0000313" key="3">
    <source>
        <dbReference type="EMBL" id="MFD0883064.1"/>
    </source>
</evidence>
<feature type="transmembrane region" description="Helical" evidence="2">
    <location>
        <begin position="94"/>
        <end position="115"/>
    </location>
</feature>
<name>A0ABW3DIP4_9ACTN</name>
<sequence length="262" mass="28265">MALWAAALLTAVAPSAWFWIMETLSSWSGGSYSSLVAIRLICSGYKLDNAAQALLHPIQDLPFMEYGAAPLIALSWGGALLAGRIGRPRLGRILPYLTVALLVVCNLPSPLLFILDMSRDPACTEIWGPPEITGWNTAMRLYALVPAVLILLALRTPGTRRGRLTRVGATLLLATPTLLFATADTATGRANDPQELGCTEDAEQDSRFPREILEGHYGEGAPGPADTPDHELLAYNDRLCEPPVQNRDDVDSSTMEKATPGQ</sequence>
<accession>A0ABW3DIP4</accession>
<keyword evidence="2" id="KW-0472">Membrane</keyword>
<organism evidence="3 4">
    <name type="scientific">Streptosporangium algeriense</name>
    <dbReference type="NCBI Taxonomy" id="1682748"/>
    <lineage>
        <taxon>Bacteria</taxon>
        <taxon>Bacillati</taxon>
        <taxon>Actinomycetota</taxon>
        <taxon>Actinomycetes</taxon>
        <taxon>Streptosporangiales</taxon>
        <taxon>Streptosporangiaceae</taxon>
        <taxon>Streptosporangium</taxon>
    </lineage>
</organism>
<keyword evidence="4" id="KW-1185">Reference proteome</keyword>
<gene>
    <name evidence="3" type="ORF">ACFQ08_00580</name>
</gene>
<protein>
    <submittedName>
        <fullName evidence="3">Uncharacterized protein</fullName>
    </submittedName>
</protein>
<proteinExistence type="predicted"/>
<feature type="compositionally biased region" description="Polar residues" evidence="1">
    <location>
        <begin position="252"/>
        <end position="262"/>
    </location>
</feature>
<reference evidence="4" key="1">
    <citation type="journal article" date="2019" name="Int. J. Syst. Evol. Microbiol.">
        <title>The Global Catalogue of Microorganisms (GCM) 10K type strain sequencing project: providing services to taxonomists for standard genome sequencing and annotation.</title>
        <authorList>
            <consortium name="The Broad Institute Genomics Platform"/>
            <consortium name="The Broad Institute Genome Sequencing Center for Infectious Disease"/>
            <person name="Wu L."/>
            <person name="Ma J."/>
        </authorList>
    </citation>
    <scope>NUCLEOTIDE SEQUENCE [LARGE SCALE GENOMIC DNA]</scope>
    <source>
        <strain evidence="4">CCUG 62974</strain>
    </source>
</reference>
<evidence type="ECO:0000256" key="2">
    <source>
        <dbReference type="SAM" id="Phobius"/>
    </source>
</evidence>
<feature type="transmembrane region" description="Helical" evidence="2">
    <location>
        <begin position="63"/>
        <end position="82"/>
    </location>
</feature>